<comment type="caution">
    <text evidence="1">The sequence shown here is derived from an EMBL/GenBank/DDBJ whole genome shotgun (WGS) entry which is preliminary data.</text>
</comment>
<dbReference type="InterPro" id="IPR025335">
    <property type="entry name" value="DUF4241"/>
</dbReference>
<proteinExistence type="predicted"/>
<sequence>MRQSEIVFYTLLTAALLSGYSYQKSYQQLVQPVSTETTGQLIKPDTAAAIIKTQFVGAAFPKIFEAAYHQNTQAISHHDSISFRVDEIGKLKIESGQIIACDPIAMHDGVAFSQKFPIGQFAVQLALARWDNDERVAFSRILFSNKAVVRWDPALEPGQNPVSMKDSTIYCYGVDGGSGIFIDKNANRTFAAKSQQDWEYVFLKKAELNGFKGFVHDFDQHNLATFPTGFGDGCYATYIGYDVKGEVCRLVTDFGLVNW</sequence>
<gene>
    <name evidence="1" type="ORF">ACFQT0_19845</name>
</gene>
<reference evidence="2" key="1">
    <citation type="journal article" date="2019" name="Int. J. Syst. Evol. Microbiol.">
        <title>The Global Catalogue of Microorganisms (GCM) 10K type strain sequencing project: providing services to taxonomists for standard genome sequencing and annotation.</title>
        <authorList>
            <consortium name="The Broad Institute Genomics Platform"/>
            <consortium name="The Broad Institute Genome Sequencing Center for Infectious Disease"/>
            <person name="Wu L."/>
            <person name="Ma J."/>
        </authorList>
    </citation>
    <scope>NUCLEOTIDE SEQUENCE [LARGE SCALE GENOMIC DNA]</scope>
    <source>
        <strain evidence="2">JCM 19635</strain>
    </source>
</reference>
<evidence type="ECO:0000313" key="1">
    <source>
        <dbReference type="EMBL" id="MFC7669360.1"/>
    </source>
</evidence>
<evidence type="ECO:0000313" key="2">
    <source>
        <dbReference type="Proteomes" id="UP001596513"/>
    </source>
</evidence>
<dbReference type="RefSeq" id="WP_380204867.1">
    <property type="nucleotide sequence ID" value="NZ_JBHTEK010000001.1"/>
</dbReference>
<protein>
    <submittedName>
        <fullName evidence="1">DUF4241 domain-containing protein</fullName>
    </submittedName>
</protein>
<dbReference type="Proteomes" id="UP001596513">
    <property type="component" value="Unassembled WGS sequence"/>
</dbReference>
<dbReference type="EMBL" id="JBHTEK010000001">
    <property type="protein sequence ID" value="MFC7669360.1"/>
    <property type="molecule type" value="Genomic_DNA"/>
</dbReference>
<keyword evidence="2" id="KW-1185">Reference proteome</keyword>
<name>A0ABW2U7V4_9BACT</name>
<dbReference type="Pfam" id="PF14025">
    <property type="entry name" value="DUF4241"/>
    <property type="match status" value="1"/>
</dbReference>
<accession>A0ABW2U7V4</accession>
<organism evidence="1 2">
    <name type="scientific">Hymenobacter humi</name>
    <dbReference type="NCBI Taxonomy" id="1411620"/>
    <lineage>
        <taxon>Bacteria</taxon>
        <taxon>Pseudomonadati</taxon>
        <taxon>Bacteroidota</taxon>
        <taxon>Cytophagia</taxon>
        <taxon>Cytophagales</taxon>
        <taxon>Hymenobacteraceae</taxon>
        <taxon>Hymenobacter</taxon>
    </lineage>
</organism>